<dbReference type="GO" id="GO:0008654">
    <property type="term" value="P:phospholipid biosynthetic process"/>
    <property type="evidence" value="ECO:0007669"/>
    <property type="project" value="UniProtKB-UniRule"/>
</dbReference>
<dbReference type="NCBIfam" id="TIGR00023">
    <property type="entry name" value="glycerol-3-phosphate 1-O-acyltransferase PlsY"/>
    <property type="match status" value="1"/>
</dbReference>
<evidence type="ECO:0000256" key="4">
    <source>
        <dbReference type="ARBA" id="ARBA00022692"/>
    </source>
</evidence>
<feature type="transmembrane region" description="Helical" evidence="10">
    <location>
        <begin position="172"/>
        <end position="191"/>
    </location>
</feature>
<comment type="subunit">
    <text evidence="10">Probably interacts with PlsX.</text>
</comment>
<dbReference type="UniPathway" id="UPA00085"/>
<gene>
    <name evidence="10 11" type="primary">plsY</name>
    <name evidence="11" type="ORF">GTU67_05345</name>
</gene>
<feature type="transmembrane region" description="Helical" evidence="10">
    <location>
        <begin position="117"/>
        <end position="141"/>
    </location>
</feature>
<keyword evidence="8 10" id="KW-0594">Phospholipid biosynthesis</keyword>
<comment type="pathway">
    <text evidence="10">Lipid metabolism; phospholipid metabolism.</text>
</comment>
<proteinExistence type="inferred from homology"/>
<evidence type="ECO:0000256" key="10">
    <source>
        <dbReference type="HAMAP-Rule" id="MF_01043"/>
    </source>
</evidence>
<dbReference type="RefSeq" id="WP_185779081.1">
    <property type="nucleotide sequence ID" value="NZ_JACJUU010000003.1"/>
</dbReference>
<feature type="transmembrane region" description="Helical" evidence="10">
    <location>
        <begin position="59"/>
        <end position="78"/>
    </location>
</feature>
<accession>A0A842HKT3</accession>
<dbReference type="Proteomes" id="UP000545386">
    <property type="component" value="Unassembled WGS sequence"/>
</dbReference>
<keyword evidence="7 10" id="KW-0472">Membrane</keyword>
<evidence type="ECO:0000256" key="1">
    <source>
        <dbReference type="ARBA" id="ARBA00022475"/>
    </source>
</evidence>
<evidence type="ECO:0000256" key="7">
    <source>
        <dbReference type="ARBA" id="ARBA00023136"/>
    </source>
</evidence>
<keyword evidence="11" id="KW-0012">Acyltransferase</keyword>
<evidence type="ECO:0000256" key="5">
    <source>
        <dbReference type="ARBA" id="ARBA00022989"/>
    </source>
</evidence>
<keyword evidence="5 10" id="KW-1133">Transmembrane helix</keyword>
<dbReference type="GO" id="GO:0043772">
    <property type="term" value="F:acyl-phosphate glycerol-3-phosphate acyltransferase activity"/>
    <property type="evidence" value="ECO:0007669"/>
    <property type="project" value="UniProtKB-UniRule"/>
</dbReference>
<protein>
    <recommendedName>
        <fullName evidence="10">Glycerol-3-phosphate acyltransferase</fullName>
    </recommendedName>
    <alternativeName>
        <fullName evidence="10">Acyl-PO4 G3P acyltransferase</fullName>
    </alternativeName>
    <alternativeName>
        <fullName evidence="10">Acyl-phosphate--glycerol-3-phosphate acyltransferase</fullName>
    </alternativeName>
    <alternativeName>
        <fullName evidence="10">G3P acyltransferase</fullName>
        <shortName evidence="10">GPAT</shortName>
        <ecNumber evidence="10">2.3.1.275</ecNumber>
    </alternativeName>
    <alternativeName>
        <fullName evidence="10">Lysophosphatidic acid synthase</fullName>
        <shortName evidence="10">LPA synthase</shortName>
    </alternativeName>
</protein>
<dbReference type="EMBL" id="JACJUU010000003">
    <property type="protein sequence ID" value="MBC2769339.1"/>
    <property type="molecule type" value="Genomic_DNA"/>
</dbReference>
<comment type="function">
    <text evidence="10">Catalyzes the transfer of an acyl group from acyl-phosphate (acyl-PO(4)) to glycerol-3-phosphate (G3P) to form lysophosphatidic acid (LPA). This enzyme utilizes acyl-phosphate as fatty acyl donor, but not acyl-CoA or acyl-ACP.</text>
</comment>
<organism evidence="11 12">
    <name type="scientific">Pusillimonas minor</name>
    <dbReference type="NCBI Taxonomy" id="2697024"/>
    <lineage>
        <taxon>Bacteria</taxon>
        <taxon>Pseudomonadati</taxon>
        <taxon>Pseudomonadota</taxon>
        <taxon>Betaproteobacteria</taxon>
        <taxon>Burkholderiales</taxon>
        <taxon>Alcaligenaceae</taxon>
        <taxon>Pusillimonas</taxon>
    </lineage>
</organism>
<dbReference type="InterPro" id="IPR003811">
    <property type="entry name" value="G3P_acylTferase_PlsY"/>
</dbReference>
<feature type="transmembrane region" description="Helical" evidence="10">
    <location>
        <begin position="90"/>
        <end position="111"/>
    </location>
</feature>
<dbReference type="EC" id="2.3.1.275" evidence="10"/>
<evidence type="ECO:0000313" key="11">
    <source>
        <dbReference type="EMBL" id="MBC2769339.1"/>
    </source>
</evidence>
<evidence type="ECO:0000256" key="3">
    <source>
        <dbReference type="ARBA" id="ARBA00022679"/>
    </source>
</evidence>
<comment type="caution">
    <text evidence="11">The sequence shown here is derived from an EMBL/GenBank/DDBJ whole genome shotgun (WGS) entry which is preliminary data.</text>
</comment>
<reference evidence="11 12" key="1">
    <citation type="submission" date="2020-08" db="EMBL/GenBank/DDBJ databases">
        <title>Paraeoetvoesia sp. YC-7-48 draft genome sequence.</title>
        <authorList>
            <person name="Yao L."/>
        </authorList>
    </citation>
    <scope>NUCLEOTIDE SEQUENCE [LARGE SCALE GENOMIC DNA]</scope>
    <source>
        <strain evidence="12">YC-7-48</strain>
    </source>
</reference>
<keyword evidence="3 10" id="KW-0808">Transferase</keyword>
<keyword evidence="4 10" id="KW-0812">Transmembrane</keyword>
<dbReference type="HAMAP" id="MF_01043">
    <property type="entry name" value="PlsY"/>
    <property type="match status" value="1"/>
</dbReference>
<keyword evidence="6 10" id="KW-0443">Lipid metabolism</keyword>
<comment type="subcellular location">
    <subcellularLocation>
        <location evidence="10">Cell membrane</location>
        <topology evidence="10">Multi-pass membrane protein</topology>
    </subcellularLocation>
</comment>
<sequence>MTVMIALAVSLLIIAGAYVLGSIPFAVVVSRLMGLQDPRTFGSKNPGATNVLRTGNKKAALLTLVGDALKGWAAVWLAKMLVSGFALDTWVVAAAAVAVFLGHLYPVFLGFKGGKGVATALGVLLGLQPLLALATVATWLIVAYASKYSSLAAIMAAIFAPLYYLFGGNIAWRLEPGIAFAIVVISVMLCFRHSANISRLMKGTEPRIGASKQKNKT</sequence>
<evidence type="ECO:0000256" key="2">
    <source>
        <dbReference type="ARBA" id="ARBA00022516"/>
    </source>
</evidence>
<evidence type="ECO:0000313" key="12">
    <source>
        <dbReference type="Proteomes" id="UP000545386"/>
    </source>
</evidence>
<keyword evidence="2 10" id="KW-0444">Lipid biosynthesis</keyword>
<evidence type="ECO:0000256" key="9">
    <source>
        <dbReference type="ARBA" id="ARBA00023264"/>
    </source>
</evidence>
<dbReference type="AlphaFoldDB" id="A0A842HKT3"/>
<evidence type="ECO:0000256" key="8">
    <source>
        <dbReference type="ARBA" id="ARBA00023209"/>
    </source>
</evidence>
<comment type="similarity">
    <text evidence="10">Belongs to the PlsY family.</text>
</comment>
<keyword evidence="12" id="KW-1185">Reference proteome</keyword>
<dbReference type="Pfam" id="PF02660">
    <property type="entry name" value="G3P_acyltransf"/>
    <property type="match status" value="1"/>
</dbReference>
<evidence type="ECO:0000256" key="6">
    <source>
        <dbReference type="ARBA" id="ARBA00023098"/>
    </source>
</evidence>
<keyword evidence="9 10" id="KW-1208">Phospholipid metabolism</keyword>
<keyword evidence="1 10" id="KW-1003">Cell membrane</keyword>
<dbReference type="PANTHER" id="PTHR30309">
    <property type="entry name" value="INNER MEMBRANE PROTEIN YGIH"/>
    <property type="match status" value="1"/>
</dbReference>
<dbReference type="SMART" id="SM01207">
    <property type="entry name" value="G3P_acyltransf"/>
    <property type="match status" value="1"/>
</dbReference>
<dbReference type="PANTHER" id="PTHR30309:SF0">
    <property type="entry name" value="GLYCEROL-3-PHOSPHATE ACYLTRANSFERASE-RELATED"/>
    <property type="match status" value="1"/>
</dbReference>
<dbReference type="GO" id="GO:0005886">
    <property type="term" value="C:plasma membrane"/>
    <property type="evidence" value="ECO:0007669"/>
    <property type="project" value="UniProtKB-SubCell"/>
</dbReference>
<feature type="transmembrane region" description="Helical" evidence="10">
    <location>
        <begin position="148"/>
        <end position="166"/>
    </location>
</feature>
<name>A0A842HKT3_9BURK</name>
<comment type="catalytic activity">
    <reaction evidence="10">
        <text>an acyl phosphate + sn-glycerol 3-phosphate = a 1-acyl-sn-glycero-3-phosphate + phosphate</text>
        <dbReference type="Rhea" id="RHEA:34075"/>
        <dbReference type="ChEBI" id="CHEBI:43474"/>
        <dbReference type="ChEBI" id="CHEBI:57597"/>
        <dbReference type="ChEBI" id="CHEBI:57970"/>
        <dbReference type="ChEBI" id="CHEBI:59918"/>
        <dbReference type="EC" id="2.3.1.275"/>
    </reaction>
</comment>